<proteinExistence type="inferred from homology"/>
<sequence>MAAGVLLTAACSVGPAGSAAPPASGSGTAAQAAPVTGPDSVAKVDESKPLAIAFFGFARANSFAQATWTGIESYAKEHNATAEFFDPNFDGQKQTSQIQDAVTSGRFKVFIVQANDGTAVIPPIEQALAAGITVVVEFTPVGTRYDTKDPQVPGTITLVDVPTENGKLLGALGVEACKKAAANPCKVAYLEGFKTLPLDNARTRAVVDTLKAGGAQVVASVEGGYTNESGRKAMQDVLQSHPDVNVVIGSSQAIAGAQSAAGAASKILFVGNGGSRQAVKAVQDGRWFGTVCAPERTAGATAAALGLAKARGGAVPPATGYAALSPVENKCTADTASKVQGEYDE</sequence>
<dbReference type="CDD" id="cd01536">
    <property type="entry name" value="PBP1_ABC_sugar_binding-like"/>
    <property type="match status" value="1"/>
</dbReference>
<name>W9GKT8_9MICO</name>
<keyword evidence="3" id="KW-0732">Signal</keyword>
<gene>
    <name evidence="5" type="ORF">N864_02705</name>
</gene>
<keyword evidence="6" id="KW-1185">Reference proteome</keyword>
<evidence type="ECO:0000256" key="2">
    <source>
        <dbReference type="ARBA" id="ARBA00007639"/>
    </source>
</evidence>
<dbReference type="InterPro" id="IPR025997">
    <property type="entry name" value="SBP_2_dom"/>
</dbReference>
<dbReference type="PANTHER" id="PTHR46847">
    <property type="entry name" value="D-ALLOSE-BINDING PERIPLASMIC PROTEIN-RELATED"/>
    <property type="match status" value="1"/>
</dbReference>
<reference evidence="6" key="1">
    <citation type="submission" date="2013-08" db="EMBL/GenBank/DDBJ databases">
        <title>Intrasporangium oryzae NRRL B-24470.</title>
        <authorList>
            <person name="Liu H."/>
            <person name="Wang G."/>
        </authorList>
    </citation>
    <scope>NUCLEOTIDE SEQUENCE [LARGE SCALE GENOMIC DNA]</scope>
    <source>
        <strain evidence="6">Q5-1</strain>
    </source>
</reference>
<evidence type="ECO:0000313" key="6">
    <source>
        <dbReference type="Proteomes" id="UP000019494"/>
    </source>
</evidence>
<feature type="domain" description="Periplasmic binding protein" evidence="4">
    <location>
        <begin position="52"/>
        <end position="312"/>
    </location>
</feature>
<dbReference type="PANTHER" id="PTHR46847:SF1">
    <property type="entry name" value="D-ALLOSE-BINDING PERIPLASMIC PROTEIN-RELATED"/>
    <property type="match status" value="1"/>
</dbReference>
<dbReference type="Pfam" id="PF13407">
    <property type="entry name" value="Peripla_BP_4"/>
    <property type="match status" value="1"/>
</dbReference>
<evidence type="ECO:0000313" key="5">
    <source>
        <dbReference type="EMBL" id="EWT05737.1"/>
    </source>
</evidence>
<accession>W9GKT8</accession>
<dbReference type="GO" id="GO:0030246">
    <property type="term" value="F:carbohydrate binding"/>
    <property type="evidence" value="ECO:0007669"/>
    <property type="project" value="UniProtKB-ARBA"/>
</dbReference>
<dbReference type="GO" id="GO:0030313">
    <property type="term" value="C:cell envelope"/>
    <property type="evidence" value="ECO:0007669"/>
    <property type="project" value="UniProtKB-SubCell"/>
</dbReference>
<evidence type="ECO:0000259" key="4">
    <source>
        <dbReference type="Pfam" id="PF13407"/>
    </source>
</evidence>
<comment type="subcellular location">
    <subcellularLocation>
        <location evidence="1">Cell envelope</location>
    </subcellularLocation>
</comment>
<dbReference type="InterPro" id="IPR028082">
    <property type="entry name" value="Peripla_BP_I"/>
</dbReference>
<dbReference type="EMBL" id="AWQS01000090">
    <property type="protein sequence ID" value="EWT05737.1"/>
    <property type="molecule type" value="Genomic_DNA"/>
</dbReference>
<dbReference type="SUPFAM" id="SSF53822">
    <property type="entry name" value="Periplasmic binding protein-like I"/>
    <property type="match status" value="1"/>
</dbReference>
<dbReference type="AlphaFoldDB" id="W9GKT8"/>
<dbReference type="OrthoDB" id="9813037at2"/>
<organism evidence="5 6">
    <name type="scientific">Intrasporangium chromatireducens Q5-1</name>
    <dbReference type="NCBI Taxonomy" id="584657"/>
    <lineage>
        <taxon>Bacteria</taxon>
        <taxon>Bacillati</taxon>
        <taxon>Actinomycetota</taxon>
        <taxon>Actinomycetes</taxon>
        <taxon>Micrococcales</taxon>
        <taxon>Intrasporangiaceae</taxon>
        <taxon>Intrasporangium</taxon>
    </lineage>
</organism>
<evidence type="ECO:0000256" key="3">
    <source>
        <dbReference type="ARBA" id="ARBA00022729"/>
    </source>
</evidence>
<dbReference type="Proteomes" id="UP000019494">
    <property type="component" value="Unassembled WGS sequence"/>
</dbReference>
<comment type="similarity">
    <text evidence="2">Belongs to the bacterial solute-binding protein 2 family.</text>
</comment>
<protein>
    <submittedName>
        <fullName evidence="5">Sugar ABC transporter substrate-binding protein</fullName>
    </submittedName>
</protein>
<evidence type="ECO:0000256" key="1">
    <source>
        <dbReference type="ARBA" id="ARBA00004196"/>
    </source>
</evidence>
<dbReference type="Gene3D" id="3.40.50.2300">
    <property type="match status" value="2"/>
</dbReference>
<comment type="caution">
    <text evidence="5">The sequence shown here is derived from an EMBL/GenBank/DDBJ whole genome shotgun (WGS) entry which is preliminary data.</text>
</comment>